<keyword evidence="1" id="KW-0812">Transmembrane</keyword>
<organism evidence="2 3">
    <name type="scientific">Clostridium gasigenes</name>
    <dbReference type="NCBI Taxonomy" id="94869"/>
    <lineage>
        <taxon>Bacteria</taxon>
        <taxon>Bacillati</taxon>
        <taxon>Bacillota</taxon>
        <taxon>Clostridia</taxon>
        <taxon>Eubacteriales</taxon>
        <taxon>Clostridiaceae</taxon>
        <taxon>Clostridium</taxon>
    </lineage>
</organism>
<feature type="transmembrane region" description="Helical" evidence="1">
    <location>
        <begin position="20"/>
        <end position="39"/>
    </location>
</feature>
<feature type="transmembrane region" description="Helical" evidence="1">
    <location>
        <begin position="45"/>
        <end position="67"/>
    </location>
</feature>
<evidence type="ECO:0000313" key="2">
    <source>
        <dbReference type="EMBL" id="SDP79878.1"/>
    </source>
</evidence>
<protein>
    <submittedName>
        <fullName evidence="2">Uncharacterized protein</fullName>
    </submittedName>
</protein>
<dbReference type="Proteomes" id="UP000198597">
    <property type="component" value="Unassembled WGS sequence"/>
</dbReference>
<dbReference type="AlphaFoldDB" id="A0A1H0VNX4"/>
<sequence>MNKKQDILKKYSMFLKAKKILVVLATIASLSLIAYVSAYKMDIKFAPILMIISIICTGLFLVLWISIKPMKKHILEIIKEQQGK</sequence>
<evidence type="ECO:0000313" key="3">
    <source>
        <dbReference type="Proteomes" id="UP000198597"/>
    </source>
</evidence>
<dbReference type="RefSeq" id="WP_089972914.1">
    <property type="nucleotide sequence ID" value="NZ_FNJM01000018.1"/>
</dbReference>
<keyword evidence="3" id="KW-1185">Reference proteome</keyword>
<dbReference type="STRING" id="94869.SAMN04488529_1186"/>
<keyword evidence="1" id="KW-0472">Membrane</keyword>
<proteinExistence type="predicted"/>
<evidence type="ECO:0000256" key="1">
    <source>
        <dbReference type="SAM" id="Phobius"/>
    </source>
</evidence>
<accession>A0A1H0VNX4</accession>
<gene>
    <name evidence="2" type="ORF">SAMN04488529_1186</name>
</gene>
<dbReference type="EMBL" id="FNJM01000018">
    <property type="protein sequence ID" value="SDP79878.1"/>
    <property type="molecule type" value="Genomic_DNA"/>
</dbReference>
<keyword evidence="1" id="KW-1133">Transmembrane helix</keyword>
<reference evidence="2 3" key="1">
    <citation type="submission" date="2016-10" db="EMBL/GenBank/DDBJ databases">
        <authorList>
            <person name="de Groot N.N."/>
        </authorList>
    </citation>
    <scope>NUCLEOTIDE SEQUENCE [LARGE SCALE GENOMIC DNA]</scope>
    <source>
        <strain evidence="2 3">DSM 12272</strain>
    </source>
</reference>
<name>A0A1H0VNX4_9CLOT</name>